<organism evidence="3 4">
    <name type="scientific">Candidatus Onthenecus intestinigallinarum</name>
    <dbReference type="NCBI Taxonomy" id="2840875"/>
    <lineage>
        <taxon>Bacteria</taxon>
        <taxon>Bacillati</taxon>
        <taxon>Bacillota</taxon>
        <taxon>Clostridia</taxon>
        <taxon>Eubacteriales</taxon>
        <taxon>Candidatus Onthenecus</taxon>
    </lineage>
</organism>
<evidence type="ECO:0000259" key="2">
    <source>
        <dbReference type="Pfam" id="PF08239"/>
    </source>
</evidence>
<reference evidence="3" key="2">
    <citation type="journal article" date="2021" name="PeerJ">
        <title>Extensive microbial diversity within the chicken gut microbiome revealed by metagenomics and culture.</title>
        <authorList>
            <person name="Gilroy R."/>
            <person name="Ravi A."/>
            <person name="Getino M."/>
            <person name="Pursley I."/>
            <person name="Horton D.L."/>
            <person name="Alikhan N.F."/>
            <person name="Baker D."/>
            <person name="Gharbi K."/>
            <person name="Hall N."/>
            <person name="Watson M."/>
            <person name="Adriaenssens E.M."/>
            <person name="Foster-Nyarko E."/>
            <person name="Jarju S."/>
            <person name="Secka A."/>
            <person name="Antonio M."/>
            <person name="Oren A."/>
            <person name="Chaudhuri R.R."/>
            <person name="La Ragione R."/>
            <person name="Hildebrand F."/>
            <person name="Pallen M.J."/>
        </authorList>
    </citation>
    <scope>NUCLEOTIDE SEQUENCE</scope>
    <source>
        <strain evidence="3">ChiSxjej2B14-6234</strain>
    </source>
</reference>
<dbReference type="Gene3D" id="2.30.30.40">
    <property type="entry name" value="SH3 Domains"/>
    <property type="match status" value="2"/>
</dbReference>
<feature type="domain" description="SH3b" evidence="2">
    <location>
        <begin position="91"/>
        <end position="126"/>
    </location>
</feature>
<reference evidence="3" key="1">
    <citation type="submission" date="2020-10" db="EMBL/GenBank/DDBJ databases">
        <authorList>
            <person name="Gilroy R."/>
        </authorList>
    </citation>
    <scope>NUCLEOTIDE SEQUENCE</scope>
    <source>
        <strain evidence="3">ChiSxjej2B14-6234</strain>
    </source>
</reference>
<dbReference type="Proteomes" id="UP000886887">
    <property type="component" value="Unassembled WGS sequence"/>
</dbReference>
<gene>
    <name evidence="3" type="ORF">IAB73_06665</name>
</gene>
<dbReference type="PANTHER" id="PTHR34408">
    <property type="entry name" value="FAMILY PROTEIN, PUTATIVE-RELATED"/>
    <property type="match status" value="1"/>
</dbReference>
<protein>
    <submittedName>
        <fullName evidence="3">SH3 domain-containing protein</fullName>
    </submittedName>
</protein>
<feature type="signal peptide" evidence="1">
    <location>
        <begin position="1"/>
        <end position="25"/>
    </location>
</feature>
<keyword evidence="1" id="KW-0732">Signal</keyword>
<dbReference type="Pfam" id="PF08239">
    <property type="entry name" value="SH3_3"/>
    <property type="match status" value="2"/>
</dbReference>
<evidence type="ECO:0000256" key="1">
    <source>
        <dbReference type="SAM" id="SignalP"/>
    </source>
</evidence>
<sequence length="274" mass="29688">MPHLNRRLSALLLAALLVVPAAALAEATPTEATPTAAALAEATPAEATPMQATPVEATPAEATPEWPEGALIATTMYPLGTELCTERTPDTQVDALPEGTELNVLELGSCWCRVRTADGREGYVPTIYLLFGTSNQLAFVTVQAGPTAVHRNPFIASETLAVCPPGQIFAVLGEEGSFTRVATPEMTGYVRTERLDVRLAEDMIGARARVVYPDDPARETTVNLRAEPDLDGRLICQVPTGTEVLWLFDRDEWYIVETDGLRGYMMAQYLEPIE</sequence>
<feature type="domain" description="SH3b" evidence="2">
    <location>
        <begin position="221"/>
        <end position="271"/>
    </location>
</feature>
<comment type="caution">
    <text evidence="3">The sequence shown here is derived from an EMBL/GenBank/DDBJ whole genome shotgun (WGS) entry which is preliminary data.</text>
</comment>
<name>A0A9D1CR73_9FIRM</name>
<accession>A0A9D1CR73</accession>
<feature type="chain" id="PRO_5038997687" evidence="1">
    <location>
        <begin position="26"/>
        <end position="274"/>
    </location>
</feature>
<dbReference type="InterPro" id="IPR003646">
    <property type="entry name" value="SH3-like_bac-type"/>
</dbReference>
<dbReference type="EMBL" id="DVFJ01000021">
    <property type="protein sequence ID" value="HIQ71868.1"/>
    <property type="molecule type" value="Genomic_DNA"/>
</dbReference>
<proteinExistence type="predicted"/>
<evidence type="ECO:0000313" key="3">
    <source>
        <dbReference type="EMBL" id="HIQ71868.1"/>
    </source>
</evidence>
<dbReference type="PANTHER" id="PTHR34408:SF1">
    <property type="entry name" value="GLYCOSYL HYDROLASE FAMILY 19 DOMAIN-CONTAINING PROTEIN HI_1415"/>
    <property type="match status" value="1"/>
</dbReference>
<evidence type="ECO:0000313" key="4">
    <source>
        <dbReference type="Proteomes" id="UP000886887"/>
    </source>
</evidence>
<dbReference type="InterPro" id="IPR052354">
    <property type="entry name" value="Cell_Wall_Dynamics_Protein"/>
</dbReference>
<dbReference type="AlphaFoldDB" id="A0A9D1CR73"/>